<dbReference type="PANTHER" id="PTHR35796:SF3">
    <property type="entry name" value="BHLH DOMAIN-CONTAINING PROTEIN"/>
    <property type="match status" value="1"/>
</dbReference>
<proteinExistence type="predicted"/>
<evidence type="ECO:0008006" key="4">
    <source>
        <dbReference type="Google" id="ProtNLM"/>
    </source>
</evidence>
<gene>
    <name evidence="2" type="ORF">PHYPSEUDO_005543</name>
</gene>
<keyword evidence="1" id="KW-0175">Coiled coil</keyword>
<protein>
    <recommendedName>
        <fullName evidence="4">M96 mating-specific protein family</fullName>
    </recommendedName>
</protein>
<evidence type="ECO:0000313" key="3">
    <source>
        <dbReference type="Proteomes" id="UP000694044"/>
    </source>
</evidence>
<dbReference type="EMBL" id="JAGDFM010000023">
    <property type="protein sequence ID" value="KAG7391182.1"/>
    <property type="molecule type" value="Genomic_DNA"/>
</dbReference>
<comment type="caution">
    <text evidence="2">The sequence shown here is derived from an EMBL/GenBank/DDBJ whole genome shotgun (WGS) entry which is preliminary data.</text>
</comment>
<evidence type="ECO:0000256" key="1">
    <source>
        <dbReference type="SAM" id="Coils"/>
    </source>
</evidence>
<accession>A0A8T1WB02</accession>
<name>A0A8T1WB02_9STRA</name>
<evidence type="ECO:0000313" key="2">
    <source>
        <dbReference type="EMBL" id="KAG7391182.1"/>
    </source>
</evidence>
<dbReference type="Proteomes" id="UP000694044">
    <property type="component" value="Unassembled WGS sequence"/>
</dbReference>
<dbReference type="PANTHER" id="PTHR35796">
    <property type="entry name" value="HYPOTHETICAL CYTOSOLIC PROTEIN"/>
    <property type="match status" value="1"/>
</dbReference>
<sequence length="461" mass="52412">MTSFQQADDTSVVEAALSFLDEFEFDAGGVNASAVVSSPQRPQELAPTLPRALAIAAASEPPSNKEKRRLRAEKKRLLRKAGVYSDPNRSRNEQTREVAFLREQMEKLQLDLQVLQRQRKNKKKKKKKESGAQALIAPHPATTERPSLWQEQATRQRRRREQAECDNVRLKLAVERQRKVADSLGVLVRKRTRQVVGYFGYDNNECAALINQCCVEHPSIDVSNFCGDVGDFWELFFRLDGAYRDMDAVFAANGLAGMSIPSQDVHMREGVDGKYLEFFTYKDLPFGLQDTAQASWEYFRGAEKHMAYGNLYEKSAKNLDDPFTVIEEFTKEVYSNNSRADVKMRQVVRRYVEADRDVVIRVSHAAPIEVKNKMLRGLTHNVRGFAVTKRSPASTPRCELTQLQLCTQIALEVNDGATYDPKNVRALTNFLIVHGVKNTLVNREYIENALADRALRRKMST</sequence>
<feature type="coiled-coil region" evidence="1">
    <location>
        <begin position="91"/>
        <end position="125"/>
    </location>
</feature>
<reference evidence="2" key="1">
    <citation type="submission" date="2021-02" db="EMBL/GenBank/DDBJ databases">
        <authorList>
            <person name="Palmer J.M."/>
        </authorList>
    </citation>
    <scope>NUCLEOTIDE SEQUENCE</scope>
    <source>
        <strain evidence="2">SCRP734</strain>
    </source>
</reference>
<dbReference type="AlphaFoldDB" id="A0A8T1WB02"/>
<dbReference type="OrthoDB" id="128456at2759"/>
<organism evidence="2 3">
    <name type="scientific">Phytophthora pseudosyringae</name>
    <dbReference type="NCBI Taxonomy" id="221518"/>
    <lineage>
        <taxon>Eukaryota</taxon>
        <taxon>Sar</taxon>
        <taxon>Stramenopiles</taxon>
        <taxon>Oomycota</taxon>
        <taxon>Peronosporomycetes</taxon>
        <taxon>Peronosporales</taxon>
        <taxon>Peronosporaceae</taxon>
        <taxon>Phytophthora</taxon>
    </lineage>
</organism>
<keyword evidence="3" id="KW-1185">Reference proteome</keyword>